<evidence type="ECO:0000313" key="3">
    <source>
        <dbReference type="EMBL" id="EXJ83966.1"/>
    </source>
</evidence>
<evidence type="ECO:0000256" key="1">
    <source>
        <dbReference type="SAM" id="MobiDB-lite"/>
    </source>
</evidence>
<gene>
    <name evidence="3" type="ORF">A1O3_04633</name>
</gene>
<evidence type="ECO:0000256" key="2">
    <source>
        <dbReference type="SAM" id="SignalP"/>
    </source>
</evidence>
<proteinExistence type="predicted"/>
<keyword evidence="4" id="KW-1185">Reference proteome</keyword>
<feature type="signal peptide" evidence="2">
    <location>
        <begin position="1"/>
        <end position="18"/>
    </location>
</feature>
<dbReference type="InterPro" id="IPR036610">
    <property type="entry name" value="PEBP-like_sf"/>
</dbReference>
<dbReference type="InterPro" id="IPR008914">
    <property type="entry name" value="PEBP"/>
</dbReference>
<accession>W9Y431</accession>
<dbReference type="AlphaFoldDB" id="W9Y431"/>
<feature type="region of interest" description="Disordered" evidence="1">
    <location>
        <begin position="221"/>
        <end position="281"/>
    </location>
</feature>
<dbReference type="HOGENOM" id="CLU_043994_4_1_1"/>
<dbReference type="EMBL" id="AMGY01000004">
    <property type="protein sequence ID" value="EXJ83966.1"/>
    <property type="molecule type" value="Genomic_DNA"/>
</dbReference>
<dbReference type="SUPFAM" id="SSF49777">
    <property type="entry name" value="PEBP-like"/>
    <property type="match status" value="1"/>
</dbReference>
<dbReference type="PANTHER" id="PTHR11362">
    <property type="entry name" value="PHOSPHATIDYLETHANOLAMINE-BINDING PROTEIN"/>
    <property type="match status" value="1"/>
</dbReference>
<name>W9Y431_9EURO</name>
<reference evidence="3 4" key="1">
    <citation type="submission" date="2013-03" db="EMBL/GenBank/DDBJ databases">
        <title>The Genome Sequence of Capronia epimyces CBS 606.96.</title>
        <authorList>
            <consortium name="The Broad Institute Genomics Platform"/>
            <person name="Cuomo C."/>
            <person name="de Hoog S."/>
            <person name="Gorbushina A."/>
            <person name="Walker B."/>
            <person name="Young S.K."/>
            <person name="Zeng Q."/>
            <person name="Gargeya S."/>
            <person name="Fitzgerald M."/>
            <person name="Haas B."/>
            <person name="Abouelleil A."/>
            <person name="Allen A.W."/>
            <person name="Alvarado L."/>
            <person name="Arachchi H.M."/>
            <person name="Berlin A.M."/>
            <person name="Chapman S.B."/>
            <person name="Gainer-Dewar J."/>
            <person name="Goldberg J."/>
            <person name="Griggs A."/>
            <person name="Gujja S."/>
            <person name="Hansen M."/>
            <person name="Howarth C."/>
            <person name="Imamovic A."/>
            <person name="Ireland A."/>
            <person name="Larimer J."/>
            <person name="McCowan C."/>
            <person name="Murphy C."/>
            <person name="Pearson M."/>
            <person name="Poon T.W."/>
            <person name="Priest M."/>
            <person name="Roberts A."/>
            <person name="Saif S."/>
            <person name="Shea T."/>
            <person name="Sisk P."/>
            <person name="Sykes S."/>
            <person name="Wortman J."/>
            <person name="Nusbaum C."/>
            <person name="Birren B."/>
        </authorList>
    </citation>
    <scope>NUCLEOTIDE SEQUENCE [LARGE SCALE GENOMIC DNA]</scope>
    <source>
        <strain evidence="3 4">CBS 606.96</strain>
    </source>
</reference>
<dbReference type="Pfam" id="PF01161">
    <property type="entry name" value="PBP"/>
    <property type="match status" value="1"/>
</dbReference>
<dbReference type="STRING" id="1182542.W9Y431"/>
<feature type="compositionally biased region" description="Polar residues" evidence="1">
    <location>
        <begin position="113"/>
        <end position="128"/>
    </location>
</feature>
<dbReference type="Gene3D" id="3.90.280.10">
    <property type="entry name" value="PEBP-like"/>
    <property type="match status" value="1"/>
</dbReference>
<feature type="chain" id="PRO_5004934933" description="Phosphatidylethanolamine-binding protein" evidence="2">
    <location>
        <begin position="19"/>
        <end position="309"/>
    </location>
</feature>
<keyword evidence="2" id="KW-0732">Signal</keyword>
<dbReference type="Proteomes" id="UP000019478">
    <property type="component" value="Unassembled WGS sequence"/>
</dbReference>
<dbReference type="InterPro" id="IPR035810">
    <property type="entry name" value="PEBP_euk"/>
</dbReference>
<organism evidence="3 4">
    <name type="scientific">Capronia epimyces CBS 606.96</name>
    <dbReference type="NCBI Taxonomy" id="1182542"/>
    <lineage>
        <taxon>Eukaryota</taxon>
        <taxon>Fungi</taxon>
        <taxon>Dikarya</taxon>
        <taxon>Ascomycota</taxon>
        <taxon>Pezizomycotina</taxon>
        <taxon>Eurotiomycetes</taxon>
        <taxon>Chaetothyriomycetidae</taxon>
        <taxon>Chaetothyriales</taxon>
        <taxon>Herpotrichiellaceae</taxon>
        <taxon>Capronia</taxon>
    </lineage>
</organism>
<dbReference type="OrthoDB" id="2506647at2759"/>
<evidence type="ECO:0000313" key="4">
    <source>
        <dbReference type="Proteomes" id="UP000019478"/>
    </source>
</evidence>
<comment type="caution">
    <text evidence="3">The sequence shown here is derived from an EMBL/GenBank/DDBJ whole genome shotgun (WGS) entry which is preliminary data.</text>
</comment>
<feature type="region of interest" description="Disordered" evidence="1">
    <location>
        <begin position="113"/>
        <end position="133"/>
    </location>
</feature>
<dbReference type="CDD" id="cd00866">
    <property type="entry name" value="PEBP_euk"/>
    <property type="match status" value="1"/>
</dbReference>
<dbReference type="eggNOG" id="KOG3346">
    <property type="taxonomic scope" value="Eukaryota"/>
</dbReference>
<dbReference type="GeneID" id="19168751"/>
<protein>
    <recommendedName>
        <fullName evidence="5">Phosphatidylethanolamine-binding protein</fullName>
    </recommendedName>
</protein>
<sequence length="309" mass="32091">MFLNLIVSSFIASRLALAIPPPDFGFPEAPNHTELSVTYQDNGNPLIVTEAELFGVGIPAQEPAVAVETANYDSIAAYNGSYVLLMVDPDARYPSNPSLRFLLHWLQTDMTTTAESPDGTSQLVNSTAPRVPYLRPSPPTDSAAHRYIIYAFFQHENFTFPQAFEGYDATNRTNFNLTAFLDESKLGPRPAAAMYYFASNQTQVPQDYTAAAGGTYPGGNDGIITAGPGPSITPSTTSATATSSSTAASTSTARSTASASTSASTSGGASQTASGTGSAASASSTSGAVKTFAGSGSLLACLISLLNFI</sequence>
<dbReference type="RefSeq" id="XP_007732951.1">
    <property type="nucleotide sequence ID" value="XM_007734761.1"/>
</dbReference>
<feature type="compositionally biased region" description="Low complexity" evidence="1">
    <location>
        <begin position="225"/>
        <end position="281"/>
    </location>
</feature>
<dbReference type="PANTHER" id="PTHR11362:SF82">
    <property type="entry name" value="PHOSPHATIDYLETHANOLAMINE-BINDING PROTEIN 4"/>
    <property type="match status" value="1"/>
</dbReference>
<evidence type="ECO:0008006" key="5">
    <source>
        <dbReference type="Google" id="ProtNLM"/>
    </source>
</evidence>